<dbReference type="Pfam" id="PF16367">
    <property type="entry name" value="RRM_7"/>
    <property type="match status" value="1"/>
</dbReference>
<feature type="domain" description="RRM" evidence="9">
    <location>
        <begin position="183"/>
        <end position="267"/>
    </location>
</feature>
<dbReference type="InterPro" id="IPR027469">
    <property type="entry name" value="Cation_efflux_TMD_sf"/>
</dbReference>
<feature type="transmembrane region" description="Helical" evidence="8">
    <location>
        <begin position="449"/>
        <end position="472"/>
    </location>
</feature>
<dbReference type="Pfam" id="PF16916">
    <property type="entry name" value="ZT_dimer"/>
    <property type="match status" value="1"/>
</dbReference>
<feature type="region of interest" description="Disordered" evidence="7">
    <location>
        <begin position="29"/>
        <end position="50"/>
    </location>
</feature>
<proteinExistence type="predicted"/>
<dbReference type="Proteomes" id="UP000663838">
    <property type="component" value="Unassembled WGS sequence"/>
</dbReference>
<evidence type="ECO:0000313" key="11">
    <source>
        <dbReference type="Proteomes" id="UP000663838"/>
    </source>
</evidence>
<dbReference type="PANTHER" id="PTHR12566:SF9">
    <property type="entry name" value="CYTOPLASMIC POLYADENYLATION ELEMENT-BINDING PROTEIN 1"/>
    <property type="match status" value="1"/>
</dbReference>
<dbReference type="GO" id="GO:0045202">
    <property type="term" value="C:synapse"/>
    <property type="evidence" value="ECO:0007669"/>
    <property type="project" value="TreeGrafter"/>
</dbReference>
<dbReference type="GO" id="GO:2000766">
    <property type="term" value="P:negative regulation of cytoplasmic translation"/>
    <property type="evidence" value="ECO:0007669"/>
    <property type="project" value="TreeGrafter"/>
</dbReference>
<organism evidence="10 11">
    <name type="scientific">Rotaria socialis</name>
    <dbReference type="NCBI Taxonomy" id="392032"/>
    <lineage>
        <taxon>Eukaryota</taxon>
        <taxon>Metazoa</taxon>
        <taxon>Spiralia</taxon>
        <taxon>Gnathifera</taxon>
        <taxon>Rotifera</taxon>
        <taxon>Eurotatoria</taxon>
        <taxon>Bdelloidea</taxon>
        <taxon>Philodinida</taxon>
        <taxon>Philodinidae</taxon>
        <taxon>Rotaria</taxon>
    </lineage>
</organism>
<dbReference type="GO" id="GO:0005737">
    <property type="term" value="C:cytoplasm"/>
    <property type="evidence" value="ECO:0007669"/>
    <property type="project" value="TreeGrafter"/>
</dbReference>
<keyword evidence="3 8" id="KW-0812">Transmembrane</keyword>
<keyword evidence="5 8" id="KW-1133">Transmembrane helix</keyword>
<keyword evidence="4" id="KW-0694">RNA-binding</keyword>
<dbReference type="InterPro" id="IPR032296">
    <property type="entry name" value="CEBP_ZZ"/>
</dbReference>
<dbReference type="InterPro" id="IPR035979">
    <property type="entry name" value="RBD_domain_sf"/>
</dbReference>
<dbReference type="InterPro" id="IPR058533">
    <property type="entry name" value="Cation_efflux_TM"/>
</dbReference>
<dbReference type="Pfam" id="PF01545">
    <property type="entry name" value="Cation_efflux"/>
    <property type="match status" value="1"/>
</dbReference>
<dbReference type="Gene3D" id="3.30.70.330">
    <property type="match status" value="2"/>
</dbReference>
<dbReference type="Pfam" id="PF16366">
    <property type="entry name" value="CEBP_ZZ"/>
    <property type="match status" value="1"/>
</dbReference>
<dbReference type="InterPro" id="IPR034819">
    <property type="entry name" value="CPEB"/>
</dbReference>
<feature type="domain" description="RRM" evidence="9">
    <location>
        <begin position="312"/>
        <end position="385"/>
    </location>
</feature>
<evidence type="ECO:0000256" key="7">
    <source>
        <dbReference type="SAM" id="MobiDB-lite"/>
    </source>
</evidence>
<dbReference type="GO" id="GO:0008324">
    <property type="term" value="F:monoatomic cation transmembrane transporter activity"/>
    <property type="evidence" value="ECO:0007669"/>
    <property type="project" value="InterPro"/>
</dbReference>
<evidence type="ECO:0000259" key="9">
    <source>
        <dbReference type="SMART" id="SM00360"/>
    </source>
</evidence>
<keyword evidence="2" id="KW-0813">Transport</keyword>
<dbReference type="GO" id="GO:0016020">
    <property type="term" value="C:membrane"/>
    <property type="evidence" value="ECO:0007669"/>
    <property type="project" value="UniProtKB-SubCell"/>
</dbReference>
<evidence type="ECO:0000256" key="5">
    <source>
        <dbReference type="ARBA" id="ARBA00022989"/>
    </source>
</evidence>
<comment type="subcellular location">
    <subcellularLocation>
        <location evidence="1">Membrane</location>
        <topology evidence="1">Multi-pass membrane protein</topology>
    </subcellularLocation>
</comment>
<comment type="caution">
    <text evidence="10">The sequence shown here is derived from an EMBL/GenBank/DDBJ whole genome shotgun (WGS) entry which is preliminary data.</text>
</comment>
<dbReference type="InterPro" id="IPR038446">
    <property type="entry name" value="CEBP_ZZ_sf"/>
</dbReference>
<protein>
    <recommendedName>
        <fullName evidence="9">RRM domain-containing protein</fullName>
    </recommendedName>
</protein>
<dbReference type="GO" id="GO:0005634">
    <property type="term" value="C:nucleus"/>
    <property type="evidence" value="ECO:0007669"/>
    <property type="project" value="TreeGrafter"/>
</dbReference>
<name>A0A820UGX3_9BILA</name>
<evidence type="ECO:0000256" key="1">
    <source>
        <dbReference type="ARBA" id="ARBA00004141"/>
    </source>
</evidence>
<dbReference type="GO" id="GO:0008135">
    <property type="term" value="F:translation factor activity, RNA binding"/>
    <property type="evidence" value="ECO:0007669"/>
    <property type="project" value="TreeGrafter"/>
</dbReference>
<dbReference type="InterPro" id="IPR036837">
    <property type="entry name" value="Cation_efflux_CTD_sf"/>
</dbReference>
<gene>
    <name evidence="10" type="ORF">TOA249_LOCUS2130</name>
</gene>
<dbReference type="PANTHER" id="PTHR12566">
    <property type="entry name" value="CYTOPLASMIC POLYADENYLATION ELEMENT BINDING PROTEIN CPEB"/>
    <property type="match status" value="1"/>
</dbReference>
<evidence type="ECO:0000256" key="6">
    <source>
        <dbReference type="ARBA" id="ARBA00023136"/>
    </source>
</evidence>
<feature type="transmembrane region" description="Helical" evidence="8">
    <location>
        <begin position="655"/>
        <end position="676"/>
    </location>
</feature>
<evidence type="ECO:0000256" key="4">
    <source>
        <dbReference type="ARBA" id="ARBA00022884"/>
    </source>
</evidence>
<dbReference type="Gene3D" id="1.20.1510.10">
    <property type="entry name" value="Cation efflux protein transmembrane domain"/>
    <property type="match status" value="1"/>
</dbReference>
<evidence type="ECO:0000256" key="2">
    <source>
        <dbReference type="ARBA" id="ARBA00022448"/>
    </source>
</evidence>
<dbReference type="GO" id="GO:0003730">
    <property type="term" value="F:mRNA 3'-UTR binding"/>
    <property type="evidence" value="ECO:0007669"/>
    <property type="project" value="InterPro"/>
</dbReference>
<dbReference type="SUPFAM" id="SSF160240">
    <property type="entry name" value="Cation efflux protein cytoplasmic domain-like"/>
    <property type="match status" value="1"/>
</dbReference>
<feature type="transmembrane region" description="Helical" evidence="8">
    <location>
        <begin position="493"/>
        <end position="512"/>
    </location>
</feature>
<feature type="compositionally biased region" description="Low complexity" evidence="7">
    <location>
        <begin position="29"/>
        <end position="48"/>
    </location>
</feature>
<feature type="transmembrane region" description="Helical" evidence="8">
    <location>
        <begin position="622"/>
        <end position="643"/>
    </location>
</feature>
<dbReference type="Gene3D" id="4.10.640.40">
    <property type="entry name" value="Cytoplasmic polyadenylation element-binding protein, ZZ domain"/>
    <property type="match status" value="1"/>
</dbReference>
<dbReference type="EMBL" id="CAJOBS010000066">
    <property type="protein sequence ID" value="CAF4484904.1"/>
    <property type="molecule type" value="Genomic_DNA"/>
</dbReference>
<evidence type="ECO:0000313" key="10">
    <source>
        <dbReference type="EMBL" id="CAF4484904.1"/>
    </source>
</evidence>
<dbReference type="SUPFAM" id="SSF54928">
    <property type="entry name" value="RNA-binding domain, RBD"/>
    <property type="match status" value="1"/>
</dbReference>
<dbReference type="AlphaFoldDB" id="A0A820UGX3"/>
<dbReference type="GO" id="GO:0043022">
    <property type="term" value="F:ribosome binding"/>
    <property type="evidence" value="ECO:0007669"/>
    <property type="project" value="TreeGrafter"/>
</dbReference>
<dbReference type="InterPro" id="IPR012677">
    <property type="entry name" value="Nucleotide-bd_a/b_plait_sf"/>
</dbReference>
<feature type="transmembrane region" description="Helical" evidence="8">
    <location>
        <begin position="553"/>
        <end position="577"/>
    </location>
</feature>
<dbReference type="SMART" id="SM00360">
    <property type="entry name" value="RRM"/>
    <property type="match status" value="2"/>
</dbReference>
<reference evidence="10" key="1">
    <citation type="submission" date="2021-02" db="EMBL/GenBank/DDBJ databases">
        <authorList>
            <person name="Nowell W R."/>
        </authorList>
    </citation>
    <scope>NUCLEOTIDE SEQUENCE</scope>
</reference>
<dbReference type="GO" id="GO:0043005">
    <property type="term" value="C:neuron projection"/>
    <property type="evidence" value="ECO:0007669"/>
    <property type="project" value="TreeGrafter"/>
</dbReference>
<keyword evidence="6 8" id="KW-0472">Membrane</keyword>
<dbReference type="GO" id="GO:0000900">
    <property type="term" value="F:mRNA regulatory element binding translation repressor activity"/>
    <property type="evidence" value="ECO:0007669"/>
    <property type="project" value="TreeGrafter"/>
</dbReference>
<sequence>MISKESTFTIGGNYPLIDRSFNTLSNLLDDPLPNNNEYEQQQQQQQQQRSMMMMNGTTNLPQWSMPQINFASTPILNMCSDEKFLQFLMSKDFTTRYAGDDDQYEDNRYVQERHQNIVPTSLIEQMQCITIDNDDNRLKLAAANERRQATRHFGKVSQNMCWCAPLPVKPRAYSINPPSLSNKIFLGGIPHDLNERELATRLSQFGPVRIEWPAENNRTRRRTNHGKSGYAYAIFDKESSVHELLLASCQQPQRNSDGRCEYYLNLNSQRSASKRKSIQLIPWFTEDAQWMSSNRHDAAMCELLKDDPYKTTVFVGALHGMMTAYALARIFSKLFGEVDFAAIDTDRNKYPIGSGRVIFTSIHSYFSAMTANYVFIDCERFSKVIQLDPYLVDAQTCSGTNGQSCTQLGKYFCRSLACWKYFCDKCWTRAHTGINSQQPLTEALAHKPLMLVMLLDGYYHLCQAILCTVRIVSRRIQFTYTSRHTYGLARVGVVGELVAFISFLSLSVSVFLESVKHLVDVVFILPQRENNSTTLFTAHGHEHIHSIIDHPKFILGVGIYATVSNCLLGVAILYNVIKRARKLKQQLKHSKQHLQHPLPKKLLSKSLLISDTLSTNHSFLQVLNMLLGPLAILACGILLIMLSEAYHVRVIYTRLVDPIIGCFLFLSYFLMICVPIREVVHLVLQAKPNGLKSDEIEATIIASIPGVSKIHEFHVWRLTPQKTLATIHIVFNTTKDILAKYQNVSLIFKAHHIDHVTIQPEFSLLPGEIAKLTNVQQSSVKNHECSTIQCSEKTTIEEIDDENETPSSIPKNHFHRRSSISLNSIESENESKTIG</sequence>
<evidence type="ECO:0000256" key="3">
    <source>
        <dbReference type="ARBA" id="ARBA00022692"/>
    </source>
</evidence>
<dbReference type="InterPro" id="IPR027470">
    <property type="entry name" value="Cation_efflux_CTD"/>
</dbReference>
<accession>A0A820UGX3</accession>
<dbReference type="InterPro" id="IPR000504">
    <property type="entry name" value="RRM_dom"/>
</dbReference>
<evidence type="ECO:0000256" key="8">
    <source>
        <dbReference type="SAM" id="Phobius"/>
    </source>
</evidence>